<dbReference type="GO" id="GO:0016787">
    <property type="term" value="F:hydrolase activity"/>
    <property type="evidence" value="ECO:0007669"/>
    <property type="project" value="UniProtKB-KW"/>
</dbReference>
<dbReference type="Gene3D" id="3.90.79.10">
    <property type="entry name" value="Nucleoside Triphosphate Pyrophosphohydrolase"/>
    <property type="match status" value="1"/>
</dbReference>
<dbReference type="PROSITE" id="PS51462">
    <property type="entry name" value="NUDIX"/>
    <property type="match status" value="1"/>
</dbReference>
<dbReference type="InterPro" id="IPR015797">
    <property type="entry name" value="NUDIX_hydrolase-like_dom_sf"/>
</dbReference>
<dbReference type="CDD" id="cd04663">
    <property type="entry name" value="NUDIX_Hydrolase"/>
    <property type="match status" value="1"/>
</dbReference>
<dbReference type="InterPro" id="IPR000086">
    <property type="entry name" value="NUDIX_hydrolase_dom"/>
</dbReference>
<sequence>MRVFHKAYVYLTCGSRLLVFEEPDNPAIGLQVPGGTVDPGESYLIAAHREFTEETGLRLHCALTPFFDEDFVVGPKSPNLAGSGEPERPVRGSHRRRMYHARLPRVPAEEWEHFEMTPSFGGDPIRFRLFWLDLSAPRAMDPGNFYAGFGAPLAALRSRLAQELG</sequence>
<name>A0A916WXA9_9HYPH</name>
<dbReference type="RefSeq" id="WP_150495166.1">
    <property type="nucleotide sequence ID" value="NZ_BMFA01000002.1"/>
</dbReference>
<dbReference type="SUPFAM" id="SSF55811">
    <property type="entry name" value="Nudix"/>
    <property type="match status" value="1"/>
</dbReference>
<keyword evidence="2" id="KW-0378">Hydrolase</keyword>
<dbReference type="OrthoDB" id="7914739at2"/>
<organism evidence="4 5">
    <name type="scientific">Roseibium aquae</name>
    <dbReference type="NCBI Taxonomy" id="1323746"/>
    <lineage>
        <taxon>Bacteria</taxon>
        <taxon>Pseudomonadati</taxon>
        <taxon>Pseudomonadota</taxon>
        <taxon>Alphaproteobacteria</taxon>
        <taxon>Hyphomicrobiales</taxon>
        <taxon>Stappiaceae</taxon>
        <taxon>Roseibium</taxon>
    </lineage>
</organism>
<comment type="cofactor">
    <cofactor evidence="1">
        <name>Mg(2+)</name>
        <dbReference type="ChEBI" id="CHEBI:18420"/>
    </cofactor>
</comment>
<dbReference type="AlphaFoldDB" id="A0A916WXA9"/>
<evidence type="ECO:0000256" key="2">
    <source>
        <dbReference type="ARBA" id="ARBA00022801"/>
    </source>
</evidence>
<dbReference type="PROSITE" id="PS00893">
    <property type="entry name" value="NUDIX_BOX"/>
    <property type="match status" value="1"/>
</dbReference>
<accession>A0A916WXA9</accession>
<protein>
    <recommendedName>
        <fullName evidence="3">Nudix hydrolase domain-containing protein</fullName>
    </recommendedName>
</protein>
<dbReference type="Pfam" id="PF00293">
    <property type="entry name" value="NUDIX"/>
    <property type="match status" value="1"/>
</dbReference>
<evidence type="ECO:0000259" key="3">
    <source>
        <dbReference type="PROSITE" id="PS51462"/>
    </source>
</evidence>
<evidence type="ECO:0000256" key="1">
    <source>
        <dbReference type="ARBA" id="ARBA00001946"/>
    </source>
</evidence>
<dbReference type="InterPro" id="IPR020084">
    <property type="entry name" value="NUDIX_hydrolase_CS"/>
</dbReference>
<proteinExistence type="predicted"/>
<dbReference type="Proteomes" id="UP000605148">
    <property type="component" value="Unassembled WGS sequence"/>
</dbReference>
<evidence type="ECO:0000313" key="5">
    <source>
        <dbReference type="Proteomes" id="UP000605148"/>
    </source>
</evidence>
<gene>
    <name evidence="4" type="ORF">GCM10011316_07360</name>
</gene>
<feature type="domain" description="Nudix hydrolase" evidence="3">
    <location>
        <begin position="1"/>
        <end position="155"/>
    </location>
</feature>
<dbReference type="EMBL" id="BMFA01000002">
    <property type="protein sequence ID" value="GGB37822.1"/>
    <property type="molecule type" value="Genomic_DNA"/>
</dbReference>
<keyword evidence="5" id="KW-1185">Reference proteome</keyword>
<reference evidence="4" key="2">
    <citation type="submission" date="2020-09" db="EMBL/GenBank/DDBJ databases">
        <authorList>
            <person name="Sun Q."/>
            <person name="Zhou Y."/>
        </authorList>
    </citation>
    <scope>NUCLEOTIDE SEQUENCE</scope>
    <source>
        <strain evidence="4">CGMCC 1.12426</strain>
    </source>
</reference>
<evidence type="ECO:0000313" key="4">
    <source>
        <dbReference type="EMBL" id="GGB37822.1"/>
    </source>
</evidence>
<comment type="caution">
    <text evidence="4">The sequence shown here is derived from an EMBL/GenBank/DDBJ whole genome shotgun (WGS) entry which is preliminary data.</text>
</comment>
<reference evidence="4" key="1">
    <citation type="journal article" date="2014" name="Int. J. Syst. Evol. Microbiol.">
        <title>Complete genome sequence of Corynebacterium casei LMG S-19264T (=DSM 44701T), isolated from a smear-ripened cheese.</title>
        <authorList>
            <consortium name="US DOE Joint Genome Institute (JGI-PGF)"/>
            <person name="Walter F."/>
            <person name="Albersmeier A."/>
            <person name="Kalinowski J."/>
            <person name="Ruckert C."/>
        </authorList>
    </citation>
    <scope>NUCLEOTIDE SEQUENCE</scope>
    <source>
        <strain evidence="4">CGMCC 1.12426</strain>
    </source>
</reference>